<dbReference type="Proteomes" id="UP000663255">
    <property type="component" value="Chromosome 1"/>
</dbReference>
<reference evidence="1" key="1">
    <citation type="submission" date="2019-09" db="EMBL/GenBank/DDBJ databases">
        <title>Comparative Genomics of Leptospira interrogans Reveals Genome Plasticity - A Common Adaptive Strategy for Survival in Various Hosts.</title>
        <authorList>
            <person name="Ramli S.R."/>
            <person name="Bunk B."/>
            <person name="Goris M."/>
            <person name="Bhuju S."/>
            <person name="Jarek M."/>
            <person name="Sproer C."/>
            <person name="Mustakim S."/>
            <person name="Strommenger B."/>
            <person name="Pessler F."/>
        </authorList>
    </citation>
    <scope>NUCLEOTIDE SEQUENCE</scope>
    <source>
        <strain evidence="1">1489</strain>
    </source>
</reference>
<evidence type="ECO:0000313" key="1">
    <source>
        <dbReference type="EMBL" id="QOI52049.1"/>
    </source>
</evidence>
<proteinExistence type="predicted"/>
<sequence length="71" mass="8603">MNSTERAFYGSRFRSFEVIQCFGARQIAFYNKLKLKRNYRIMLLLYNLLTVVKNVVRQCWIRSNLITQKLH</sequence>
<gene>
    <name evidence="1" type="ORF">Lepto1489_17595</name>
</gene>
<evidence type="ECO:0000313" key="2">
    <source>
        <dbReference type="Proteomes" id="UP000663255"/>
    </source>
</evidence>
<name>A0AAP9WMX3_LEPIR</name>
<organism evidence="1 2">
    <name type="scientific">Leptospira interrogans serovar Bataviae</name>
    <dbReference type="NCBI Taxonomy" id="312175"/>
    <lineage>
        <taxon>Bacteria</taxon>
        <taxon>Pseudomonadati</taxon>
        <taxon>Spirochaetota</taxon>
        <taxon>Spirochaetia</taxon>
        <taxon>Leptospirales</taxon>
        <taxon>Leptospiraceae</taxon>
        <taxon>Leptospira</taxon>
    </lineage>
</organism>
<accession>A0AAP9WMX3</accession>
<dbReference type="AlphaFoldDB" id="A0AAP9WMX3"/>
<protein>
    <submittedName>
        <fullName evidence="1">Uncharacterized protein</fullName>
    </submittedName>
</protein>
<dbReference type="EMBL" id="CP043893">
    <property type="protein sequence ID" value="QOI52049.1"/>
    <property type="molecule type" value="Genomic_DNA"/>
</dbReference>